<dbReference type="Pfam" id="PF00574">
    <property type="entry name" value="CLP_protease"/>
    <property type="match status" value="1"/>
</dbReference>
<reference evidence="8" key="1">
    <citation type="submission" date="2017-04" db="EMBL/GenBank/DDBJ databases">
        <title>Function of individual gut microbiota members based on whole genome sequencing of pure cultures obtained from chicken caecum.</title>
        <authorList>
            <person name="Medvecky M."/>
            <person name="Cejkova D."/>
            <person name="Polansky O."/>
            <person name="Karasova D."/>
            <person name="Kubasova T."/>
            <person name="Cizek A."/>
            <person name="Rychlik I."/>
        </authorList>
    </citation>
    <scope>NUCLEOTIDE SEQUENCE [LARGE SCALE GENOMIC DNA]</scope>
    <source>
        <strain evidence="8">An180</strain>
    </source>
</reference>
<dbReference type="Proteomes" id="UP000195897">
    <property type="component" value="Unassembled WGS sequence"/>
</dbReference>
<organism evidence="7 8">
    <name type="scientific">Butyricicoccus pullicaecorum</name>
    <dbReference type="NCBI Taxonomy" id="501571"/>
    <lineage>
        <taxon>Bacteria</taxon>
        <taxon>Bacillati</taxon>
        <taxon>Bacillota</taxon>
        <taxon>Clostridia</taxon>
        <taxon>Eubacteriales</taxon>
        <taxon>Butyricicoccaceae</taxon>
        <taxon>Butyricicoccus</taxon>
    </lineage>
</organism>
<accession>A0A1Y4LCL1</accession>
<dbReference type="CDD" id="cd07016">
    <property type="entry name" value="S14_ClpP_1"/>
    <property type="match status" value="1"/>
</dbReference>
<dbReference type="GO" id="GO:0004176">
    <property type="term" value="F:ATP-dependent peptidase activity"/>
    <property type="evidence" value="ECO:0007669"/>
    <property type="project" value="InterPro"/>
</dbReference>
<comment type="similarity">
    <text evidence="1 6">Belongs to the peptidase S14 family.</text>
</comment>
<evidence type="ECO:0000256" key="5">
    <source>
        <dbReference type="ARBA" id="ARBA00022825"/>
    </source>
</evidence>
<dbReference type="AlphaFoldDB" id="A0A1Y4LCL1"/>
<evidence type="ECO:0000256" key="4">
    <source>
        <dbReference type="ARBA" id="ARBA00022801"/>
    </source>
</evidence>
<dbReference type="GO" id="GO:0051117">
    <property type="term" value="F:ATPase binding"/>
    <property type="evidence" value="ECO:0007669"/>
    <property type="project" value="TreeGrafter"/>
</dbReference>
<comment type="caution">
    <text evidence="7">The sequence shown here is derived from an EMBL/GenBank/DDBJ whole genome shotgun (WGS) entry which is preliminary data.</text>
</comment>
<evidence type="ECO:0000256" key="3">
    <source>
        <dbReference type="ARBA" id="ARBA00022670"/>
    </source>
</evidence>
<dbReference type="PANTHER" id="PTHR10381">
    <property type="entry name" value="ATP-DEPENDENT CLP PROTEASE PROTEOLYTIC SUBUNIT"/>
    <property type="match status" value="1"/>
</dbReference>
<name>A0A1Y4LCL1_9FIRM</name>
<keyword evidence="4" id="KW-0378">Hydrolase</keyword>
<dbReference type="EMBL" id="NFKK01000005">
    <property type="protein sequence ID" value="OUP53239.1"/>
    <property type="molecule type" value="Genomic_DNA"/>
</dbReference>
<keyword evidence="3" id="KW-0645">Protease</keyword>
<dbReference type="GO" id="GO:0009368">
    <property type="term" value="C:endopeptidase Clp complex"/>
    <property type="evidence" value="ECO:0007669"/>
    <property type="project" value="TreeGrafter"/>
</dbReference>
<dbReference type="GO" id="GO:0004252">
    <property type="term" value="F:serine-type endopeptidase activity"/>
    <property type="evidence" value="ECO:0007669"/>
    <property type="project" value="InterPro"/>
</dbReference>
<evidence type="ECO:0000313" key="8">
    <source>
        <dbReference type="Proteomes" id="UP000195897"/>
    </source>
</evidence>
<evidence type="ECO:0000313" key="7">
    <source>
        <dbReference type="EMBL" id="OUP53239.1"/>
    </source>
</evidence>
<keyword evidence="2" id="KW-0963">Cytoplasm</keyword>
<gene>
    <name evidence="7" type="ORF">B5F17_06615</name>
</gene>
<dbReference type="Gene3D" id="3.90.226.10">
    <property type="entry name" value="2-enoyl-CoA Hydratase, Chain A, domain 1"/>
    <property type="match status" value="1"/>
</dbReference>
<dbReference type="InterPro" id="IPR029045">
    <property type="entry name" value="ClpP/crotonase-like_dom_sf"/>
</dbReference>
<sequence>MKIDIKGVIVANDDKWVYDWFDMDAVAPREVLTALDRAPNERADVYINSPGGSVFAGGEIYDALRAHPGGVQIHVTGHAASAASMIMCAGPCDISPTALVMIHNVSGGAQGDYHTMDATSETLKKANQAVAAAYRHKTGKSEKELLALMDKETWMTAQEAIEAGFADGLTASPMHPQPLVAALSGGVLPQAVIDKLRAERAKHPPMTAQDKARAELELLTLGGKTR</sequence>
<dbReference type="NCBIfam" id="NF045542">
    <property type="entry name" value="Clp_rel_HeadMat"/>
    <property type="match status" value="1"/>
</dbReference>
<dbReference type="SUPFAM" id="SSF52096">
    <property type="entry name" value="ClpP/crotonase"/>
    <property type="match status" value="1"/>
</dbReference>
<evidence type="ECO:0000256" key="1">
    <source>
        <dbReference type="ARBA" id="ARBA00007039"/>
    </source>
</evidence>
<dbReference type="GO" id="GO:0006515">
    <property type="term" value="P:protein quality control for misfolded or incompletely synthesized proteins"/>
    <property type="evidence" value="ECO:0007669"/>
    <property type="project" value="TreeGrafter"/>
</dbReference>
<proteinExistence type="inferred from homology"/>
<dbReference type="PRINTS" id="PR00127">
    <property type="entry name" value="CLPPROTEASEP"/>
</dbReference>
<dbReference type="InterPro" id="IPR023562">
    <property type="entry name" value="ClpP/TepA"/>
</dbReference>
<keyword evidence="5" id="KW-0720">Serine protease</keyword>
<dbReference type="RefSeq" id="WP_087372142.1">
    <property type="nucleotide sequence ID" value="NZ_NFKK01000005.1"/>
</dbReference>
<dbReference type="InterPro" id="IPR001907">
    <property type="entry name" value="ClpP"/>
</dbReference>
<dbReference type="PANTHER" id="PTHR10381:SF70">
    <property type="entry name" value="ATP-DEPENDENT CLP PROTEASE PROTEOLYTIC SUBUNIT"/>
    <property type="match status" value="1"/>
</dbReference>
<evidence type="ECO:0000256" key="2">
    <source>
        <dbReference type="ARBA" id="ARBA00022490"/>
    </source>
</evidence>
<protein>
    <recommendedName>
        <fullName evidence="6">ATP-dependent Clp protease proteolytic subunit</fullName>
    </recommendedName>
</protein>
<evidence type="ECO:0000256" key="6">
    <source>
        <dbReference type="RuleBase" id="RU003567"/>
    </source>
</evidence>